<dbReference type="Proteomes" id="UP000078454">
    <property type="component" value="Unassembled WGS sequence"/>
</dbReference>
<evidence type="ECO:0000313" key="2">
    <source>
        <dbReference type="EMBL" id="OAS21327.1"/>
    </source>
</evidence>
<dbReference type="Gene3D" id="2.130.10.10">
    <property type="entry name" value="YVTN repeat-like/Quinoprotein amine dehydrogenase"/>
    <property type="match status" value="1"/>
</dbReference>
<comment type="caution">
    <text evidence="2">The sequence shown here is derived from an EMBL/GenBank/DDBJ whole genome shotgun (WGS) entry which is preliminary data.</text>
</comment>
<proteinExistence type="predicted"/>
<sequence>MIIARSRGGKGTVWPSEMSSYRDRITGVTVTQLTNHCSHSHHIYFTNNGFYGDGKLIFGSDRENVTNLYSLDLHEGVITQLTDLERGRESRIQGTFLHPEGYEAYFYYDNAIMAINLVTTEERILYTIPQGYKFGSLSCTADGQWVSFGLNKDLTQSIAMDTKNGYLGFEEYFRAKPHSMIMGVSPIDGTVKKFHEDQLWIGHVNTSPTQAHLLTFCHEGPWEQIDHRIWVLDIATGEVWKVKDKMPNEYVGHEYWLSDGIHIGYHGFTNSLEDHSGKIIGAVLFDNSHVEQYEFPFQNMHVHSNDLSLVIGDGQQTSAYHGQQFQDTIQVWRNDGAGFKGPRILCKHRGSFHSQNLHVHPRLSPDGKHVLFTSDMSGYGNLYMVDVPAFESLPEMPVT</sequence>
<organism evidence="2 3">
    <name type="scientific">Paenibacillus oryzisoli</name>
    <dbReference type="NCBI Taxonomy" id="1850517"/>
    <lineage>
        <taxon>Bacteria</taxon>
        <taxon>Bacillati</taxon>
        <taxon>Bacillota</taxon>
        <taxon>Bacilli</taxon>
        <taxon>Bacillales</taxon>
        <taxon>Paenibacillaceae</taxon>
        <taxon>Paenibacillus</taxon>
    </lineage>
</organism>
<gene>
    <name evidence="2" type="ORF">A8708_31115</name>
</gene>
<evidence type="ECO:0000313" key="3">
    <source>
        <dbReference type="Proteomes" id="UP000078454"/>
    </source>
</evidence>
<dbReference type="InterPro" id="IPR027946">
    <property type="entry name" value="Ogl_dom"/>
</dbReference>
<dbReference type="Pfam" id="PF14583">
    <property type="entry name" value="Pectate_lyase22"/>
    <property type="match status" value="1"/>
</dbReference>
<dbReference type="GO" id="GO:0045490">
    <property type="term" value="P:pectin catabolic process"/>
    <property type="evidence" value="ECO:0007669"/>
    <property type="project" value="InterPro"/>
</dbReference>
<dbReference type="AlphaFoldDB" id="A0A198AJC6"/>
<dbReference type="OrthoDB" id="8432779at2"/>
<name>A0A198AJC6_9BACL</name>
<dbReference type="EMBL" id="LYPB01000049">
    <property type="protein sequence ID" value="OAS21327.1"/>
    <property type="molecule type" value="Genomic_DNA"/>
</dbReference>
<keyword evidence="3" id="KW-1185">Reference proteome</keyword>
<evidence type="ECO:0000259" key="1">
    <source>
        <dbReference type="Pfam" id="PF14583"/>
    </source>
</evidence>
<dbReference type="RefSeq" id="WP_068662899.1">
    <property type="nucleotide sequence ID" value="NZ_LYPB01000049.1"/>
</dbReference>
<accession>A0A198AJC6</accession>
<dbReference type="InterPro" id="IPR015943">
    <property type="entry name" value="WD40/YVTN_repeat-like_dom_sf"/>
</dbReference>
<feature type="domain" description="Oligogalacturonate lyase" evidence="1">
    <location>
        <begin position="12"/>
        <end position="388"/>
    </location>
</feature>
<dbReference type="STRING" id="1850517.A8708_31115"/>
<protein>
    <recommendedName>
        <fullName evidence="1">Oligogalacturonate lyase domain-containing protein</fullName>
    </recommendedName>
</protein>
<dbReference type="GO" id="GO:0047487">
    <property type="term" value="F:oligogalacturonide lyase activity"/>
    <property type="evidence" value="ECO:0007669"/>
    <property type="project" value="InterPro"/>
</dbReference>
<dbReference type="SUPFAM" id="SSF82171">
    <property type="entry name" value="DPP6 N-terminal domain-like"/>
    <property type="match status" value="1"/>
</dbReference>
<reference evidence="2 3" key="1">
    <citation type="submission" date="2016-05" db="EMBL/GenBank/DDBJ databases">
        <title>Paenibacillus sp. 1ZS3-15 nov., isolated from the rhizosphere soil.</title>
        <authorList>
            <person name="Zhang X.X."/>
            <person name="Zhang J."/>
        </authorList>
    </citation>
    <scope>NUCLEOTIDE SEQUENCE [LARGE SCALE GENOMIC DNA]</scope>
    <source>
        <strain evidence="2 3">1ZS3-15</strain>
    </source>
</reference>